<dbReference type="InterPro" id="IPR001608">
    <property type="entry name" value="Ala_racemase_N"/>
</dbReference>
<name>A0ABY3PEH4_9STAP</name>
<dbReference type="InterPro" id="IPR029066">
    <property type="entry name" value="PLP-binding_barrel"/>
</dbReference>
<dbReference type="HAMAP" id="MF_01201">
    <property type="entry name" value="Ala_racemase"/>
    <property type="match status" value="1"/>
</dbReference>
<evidence type="ECO:0000256" key="1">
    <source>
        <dbReference type="ARBA" id="ARBA00001933"/>
    </source>
</evidence>
<feature type="domain" description="Alanine racemase C-terminal" evidence="5">
    <location>
        <begin position="244"/>
        <end position="369"/>
    </location>
</feature>
<reference evidence="6 7" key="1">
    <citation type="journal article" date="2022" name="Pathogens">
        <title>Staphylococcus ratti sp. nov. Isolated from a Lab Rat.</title>
        <authorList>
            <person name="Kovarovic V."/>
            <person name="Sedlacek I."/>
            <person name="Petras P."/>
            <person name="Kralova S."/>
            <person name="Maslanova I."/>
            <person name="Svec P."/>
            <person name="Neumann-Schaal M."/>
            <person name="Botka T."/>
            <person name="Gelbicova T."/>
            <person name="Stankova E."/>
            <person name="Doskar J."/>
            <person name="Pantucek R."/>
        </authorList>
    </citation>
    <scope>NUCLEOTIDE SEQUENCE [LARGE SCALE GENOMIC DNA]</scope>
    <source>
        <strain evidence="6 7">CCM 9025</strain>
    </source>
</reference>
<dbReference type="Pfam" id="PF00842">
    <property type="entry name" value="Ala_racemase_C"/>
    <property type="match status" value="1"/>
</dbReference>
<evidence type="ECO:0000256" key="3">
    <source>
        <dbReference type="ARBA" id="ARBA00023235"/>
    </source>
</evidence>
<comment type="pathway">
    <text evidence="4">Amino-acid biosynthesis; D-alanine biosynthesis; D-alanine from L-alanine: step 1/1.</text>
</comment>
<keyword evidence="3 4" id="KW-0413">Isomerase</keyword>
<comment type="cofactor">
    <cofactor evidence="1 4">
        <name>pyridoxal 5'-phosphate</name>
        <dbReference type="ChEBI" id="CHEBI:597326"/>
    </cofactor>
</comment>
<dbReference type="NCBIfam" id="TIGR00492">
    <property type="entry name" value="alr"/>
    <property type="match status" value="1"/>
</dbReference>
<evidence type="ECO:0000256" key="4">
    <source>
        <dbReference type="HAMAP-Rule" id="MF_01201"/>
    </source>
</evidence>
<dbReference type="PANTHER" id="PTHR30511">
    <property type="entry name" value="ALANINE RACEMASE"/>
    <property type="match status" value="1"/>
</dbReference>
<organism evidence="6 7">
    <name type="scientific">Staphylococcus ratti</name>
    <dbReference type="NCBI Taxonomy" id="2892440"/>
    <lineage>
        <taxon>Bacteria</taxon>
        <taxon>Bacillati</taxon>
        <taxon>Bacillota</taxon>
        <taxon>Bacilli</taxon>
        <taxon>Bacillales</taxon>
        <taxon>Staphylococcaceae</taxon>
        <taxon>Staphylococcus</taxon>
    </lineage>
</organism>
<dbReference type="EMBL" id="CP086654">
    <property type="protein sequence ID" value="UEX90720.1"/>
    <property type="molecule type" value="Genomic_DNA"/>
</dbReference>
<evidence type="ECO:0000313" key="7">
    <source>
        <dbReference type="Proteomes" id="UP001197626"/>
    </source>
</evidence>
<accession>A0ABY3PEH4</accession>
<comment type="similarity">
    <text evidence="4">Belongs to the alanine racemase family.</text>
</comment>
<dbReference type="RefSeq" id="WP_229293200.1">
    <property type="nucleotide sequence ID" value="NZ_CP086654.1"/>
</dbReference>
<feature type="binding site" evidence="4">
    <location>
        <position position="312"/>
    </location>
    <ligand>
        <name>substrate</name>
    </ligand>
</feature>
<dbReference type="PROSITE" id="PS00395">
    <property type="entry name" value="ALANINE_RACEMASE"/>
    <property type="match status" value="1"/>
</dbReference>
<dbReference type="Pfam" id="PF01168">
    <property type="entry name" value="Ala_racemase_N"/>
    <property type="match status" value="1"/>
</dbReference>
<gene>
    <name evidence="6" type="primary">alr</name>
    <name evidence="6" type="ORF">LN051_03420</name>
</gene>
<dbReference type="SUPFAM" id="SSF51419">
    <property type="entry name" value="PLP-binding barrel"/>
    <property type="match status" value="1"/>
</dbReference>
<keyword evidence="2 4" id="KW-0663">Pyridoxal phosphate</keyword>
<sequence length="382" mass="42402">MSEKYYRSTELTINLEAITQNYFALANLHPNKMIMPVVKANAYGLGSVPIAQHLRALGAEFFCVATLDEAIELRMHGIKEKILILSSVPPHAINKAIQHRVAIGVPSKAWLEEAISLIDDEAKKTVWMHVKLDTGMNRLGIKNKDTYQEVIHLIEQHPNLKFEGVFSHFASADVDNETSNRQYEHFKSLVESTERPPIVHIQNSAGALRFDPSICNAFRPGIALYGYYPSPFIEEKATAKLTPSVEWTSSITQVKSLDAGESIGYGETFTAEQPMTIALLPVGYADGYLRSMQGSYVEVNGTQCEVVGRVSMDQTAIHVPEHTHPGDVATLITAKAHTPQAVEALAEKQNSINYEVLCNLGRRVARVYKSQQLSEISNELLK</sequence>
<feature type="active site" description="Proton acceptor; specific for D-alanine" evidence="4">
    <location>
        <position position="39"/>
    </location>
</feature>
<dbReference type="PANTHER" id="PTHR30511:SF0">
    <property type="entry name" value="ALANINE RACEMASE, CATABOLIC-RELATED"/>
    <property type="match status" value="1"/>
</dbReference>
<dbReference type="InterPro" id="IPR009006">
    <property type="entry name" value="Ala_racemase/Decarboxylase_C"/>
</dbReference>
<dbReference type="SMART" id="SM01005">
    <property type="entry name" value="Ala_racemase_C"/>
    <property type="match status" value="1"/>
</dbReference>
<dbReference type="GO" id="GO:0008784">
    <property type="term" value="F:alanine racemase activity"/>
    <property type="evidence" value="ECO:0007669"/>
    <property type="project" value="UniProtKB-EC"/>
</dbReference>
<dbReference type="InterPro" id="IPR000821">
    <property type="entry name" value="Ala_racemase"/>
</dbReference>
<dbReference type="Gene3D" id="2.40.37.10">
    <property type="entry name" value="Lyase, Ornithine Decarboxylase, Chain A, domain 1"/>
    <property type="match status" value="1"/>
</dbReference>
<dbReference type="InterPro" id="IPR011079">
    <property type="entry name" value="Ala_racemase_C"/>
</dbReference>
<feature type="active site" description="Proton acceptor; specific for L-alanine" evidence="4">
    <location>
        <position position="265"/>
    </location>
</feature>
<dbReference type="Gene3D" id="3.20.20.10">
    <property type="entry name" value="Alanine racemase"/>
    <property type="match status" value="1"/>
</dbReference>
<comment type="function">
    <text evidence="4">Catalyzes the interconversion of L-alanine and D-alanine. May also act on other amino acids.</text>
</comment>
<feature type="binding site" evidence="4">
    <location>
        <position position="138"/>
    </location>
    <ligand>
        <name>substrate</name>
    </ligand>
</feature>
<proteinExistence type="inferred from homology"/>
<evidence type="ECO:0000259" key="5">
    <source>
        <dbReference type="SMART" id="SM01005"/>
    </source>
</evidence>
<protein>
    <recommendedName>
        <fullName evidence="4">Alanine racemase</fullName>
        <ecNumber evidence="4">5.1.1.1</ecNumber>
    </recommendedName>
</protein>
<dbReference type="InterPro" id="IPR020622">
    <property type="entry name" value="Ala_racemase_pyridoxalP-BS"/>
</dbReference>
<evidence type="ECO:0000256" key="2">
    <source>
        <dbReference type="ARBA" id="ARBA00022898"/>
    </source>
</evidence>
<comment type="catalytic activity">
    <reaction evidence="4">
        <text>L-alanine = D-alanine</text>
        <dbReference type="Rhea" id="RHEA:20249"/>
        <dbReference type="ChEBI" id="CHEBI:57416"/>
        <dbReference type="ChEBI" id="CHEBI:57972"/>
        <dbReference type="EC" id="5.1.1.1"/>
    </reaction>
</comment>
<dbReference type="EC" id="5.1.1.1" evidence="4"/>
<dbReference type="CDD" id="cd00430">
    <property type="entry name" value="PLPDE_III_AR"/>
    <property type="match status" value="1"/>
</dbReference>
<feature type="modified residue" description="N6-(pyridoxal phosphate)lysine" evidence="4">
    <location>
        <position position="39"/>
    </location>
</feature>
<keyword evidence="7" id="KW-1185">Reference proteome</keyword>
<dbReference type="PRINTS" id="PR00992">
    <property type="entry name" value="ALARACEMASE"/>
</dbReference>
<evidence type="ECO:0000313" key="6">
    <source>
        <dbReference type="EMBL" id="UEX90720.1"/>
    </source>
</evidence>
<dbReference type="SUPFAM" id="SSF50621">
    <property type="entry name" value="Alanine racemase C-terminal domain-like"/>
    <property type="match status" value="1"/>
</dbReference>
<dbReference type="Proteomes" id="UP001197626">
    <property type="component" value="Chromosome"/>
</dbReference>